<feature type="chain" id="PRO_5043687849" description="MRH domain-containing protein" evidence="10">
    <location>
        <begin position="20"/>
        <end position="1329"/>
    </location>
</feature>
<evidence type="ECO:0000313" key="13">
    <source>
        <dbReference type="Proteomes" id="UP001445076"/>
    </source>
</evidence>
<feature type="domain" description="MRH" evidence="11">
    <location>
        <begin position="317"/>
        <end position="461"/>
    </location>
</feature>
<keyword evidence="13" id="KW-1185">Reference proteome</keyword>
<comment type="caution">
    <text evidence="12">The sequence shown here is derived from an EMBL/GenBank/DDBJ whole genome shotgun (WGS) entry which is preliminary data.</text>
</comment>
<evidence type="ECO:0000256" key="7">
    <source>
        <dbReference type="ARBA" id="ARBA00023157"/>
    </source>
</evidence>
<organism evidence="12 13">
    <name type="scientific">Cherax quadricarinatus</name>
    <name type="common">Australian red claw crayfish</name>
    <dbReference type="NCBI Taxonomy" id="27406"/>
    <lineage>
        <taxon>Eukaryota</taxon>
        <taxon>Metazoa</taxon>
        <taxon>Ecdysozoa</taxon>
        <taxon>Arthropoda</taxon>
        <taxon>Crustacea</taxon>
        <taxon>Multicrustacea</taxon>
        <taxon>Malacostraca</taxon>
        <taxon>Eumalacostraca</taxon>
        <taxon>Eucarida</taxon>
        <taxon>Decapoda</taxon>
        <taxon>Pleocyemata</taxon>
        <taxon>Astacidea</taxon>
        <taxon>Parastacoidea</taxon>
        <taxon>Parastacidae</taxon>
        <taxon>Cherax</taxon>
    </lineage>
</organism>
<evidence type="ECO:0000256" key="3">
    <source>
        <dbReference type="ARBA" id="ARBA00022692"/>
    </source>
</evidence>
<feature type="transmembrane region" description="Helical" evidence="9">
    <location>
        <begin position="1248"/>
        <end position="1273"/>
    </location>
</feature>
<dbReference type="PROSITE" id="PS51914">
    <property type="entry name" value="MRH"/>
    <property type="match status" value="8"/>
</dbReference>
<feature type="domain" description="MRH" evidence="11">
    <location>
        <begin position="760"/>
        <end position="899"/>
    </location>
</feature>
<feature type="domain" description="MRH" evidence="11">
    <location>
        <begin position="606"/>
        <end position="747"/>
    </location>
</feature>
<feature type="domain" description="MRH" evidence="11">
    <location>
        <begin position="186"/>
        <end position="314"/>
    </location>
</feature>
<dbReference type="PANTHER" id="PTHR15071">
    <property type="entry name" value="MANNOSE-6-PHOSPHATE RECEPTOR FAMILY MEMBER"/>
    <property type="match status" value="1"/>
</dbReference>
<name>A0AAW0XP28_CHEQU</name>
<keyword evidence="6 9" id="KW-0472">Membrane</keyword>
<evidence type="ECO:0000256" key="10">
    <source>
        <dbReference type="SAM" id="SignalP"/>
    </source>
</evidence>
<dbReference type="SMART" id="SM01404">
    <property type="entry name" value="CIMR"/>
    <property type="match status" value="7"/>
</dbReference>
<dbReference type="InterPro" id="IPR009011">
    <property type="entry name" value="Man6P_isomerase_rcpt-bd_dom_sf"/>
</dbReference>
<dbReference type="GO" id="GO:0007041">
    <property type="term" value="P:lysosomal transport"/>
    <property type="evidence" value="ECO:0007669"/>
    <property type="project" value="InterPro"/>
</dbReference>
<dbReference type="Pfam" id="PF00878">
    <property type="entry name" value="CIMR"/>
    <property type="match status" value="8"/>
</dbReference>
<feature type="domain" description="MRH" evidence="11">
    <location>
        <begin position="467"/>
        <end position="602"/>
    </location>
</feature>
<dbReference type="PANTHER" id="PTHR15071:SF0">
    <property type="entry name" value="MANNOSE 6-PHOSPHATE RECEPTOR-LIKE PROTEIN 1"/>
    <property type="match status" value="1"/>
</dbReference>
<feature type="domain" description="MRH" evidence="11">
    <location>
        <begin position="1054"/>
        <end position="1184"/>
    </location>
</feature>
<gene>
    <name evidence="12" type="ORF">OTU49_002551</name>
</gene>
<feature type="domain" description="MRH" evidence="11">
    <location>
        <begin position="22"/>
        <end position="178"/>
    </location>
</feature>
<reference evidence="12 13" key="1">
    <citation type="journal article" date="2024" name="BMC Genomics">
        <title>Genome assembly of redclaw crayfish (Cherax quadricarinatus) provides insights into its immune adaptation and hypoxia tolerance.</title>
        <authorList>
            <person name="Liu Z."/>
            <person name="Zheng J."/>
            <person name="Li H."/>
            <person name="Fang K."/>
            <person name="Wang S."/>
            <person name="He J."/>
            <person name="Zhou D."/>
            <person name="Weng S."/>
            <person name="Chi M."/>
            <person name="Gu Z."/>
            <person name="He J."/>
            <person name="Li F."/>
            <person name="Wang M."/>
        </authorList>
    </citation>
    <scope>NUCLEOTIDE SEQUENCE [LARGE SCALE GENOMIC DNA]</scope>
    <source>
        <strain evidence="12">ZL_2023a</strain>
    </source>
</reference>
<keyword evidence="4 10" id="KW-0732">Signal</keyword>
<feature type="region of interest" description="Disordered" evidence="8">
    <location>
        <begin position="1207"/>
        <end position="1243"/>
    </location>
</feature>
<feature type="compositionally biased region" description="Polar residues" evidence="8">
    <location>
        <begin position="1232"/>
        <end position="1241"/>
    </location>
</feature>
<feature type="domain" description="MRH" evidence="11">
    <location>
        <begin position="901"/>
        <end position="1045"/>
    </location>
</feature>
<dbReference type="Gene3D" id="2.70.130.10">
    <property type="entry name" value="Mannose-6-phosphate receptor binding domain"/>
    <property type="match status" value="8"/>
</dbReference>
<protein>
    <recommendedName>
        <fullName evidence="11">MRH domain-containing protein</fullName>
    </recommendedName>
</protein>
<proteinExistence type="predicted"/>
<keyword evidence="7" id="KW-1015">Disulfide bond</keyword>
<keyword evidence="2" id="KW-0813">Transport</keyword>
<dbReference type="SUPFAM" id="SSF50911">
    <property type="entry name" value="Mannose 6-phosphate receptor domain"/>
    <property type="match status" value="8"/>
</dbReference>
<comment type="subcellular location">
    <subcellularLocation>
        <location evidence="1">Endomembrane system</location>
    </subcellularLocation>
</comment>
<accession>A0AAW0XP28</accession>
<dbReference type="GO" id="GO:0010008">
    <property type="term" value="C:endosome membrane"/>
    <property type="evidence" value="ECO:0007669"/>
    <property type="project" value="UniProtKB-SubCell"/>
</dbReference>
<evidence type="ECO:0000256" key="2">
    <source>
        <dbReference type="ARBA" id="ARBA00022448"/>
    </source>
</evidence>
<dbReference type="EMBL" id="JARKIK010000031">
    <property type="protein sequence ID" value="KAK8741192.1"/>
    <property type="molecule type" value="Genomic_DNA"/>
</dbReference>
<sequence length="1329" mass="146940">MYLRVVFLAVYLGISGVYSVSDLCQVTDGAQLYDVSELADRDYWKVTETLHTGIDERRVFYLSLCHGLRNAPSVCAGNATGVCVVKHEGGNNTQPQVVVSNAGQLPTTGIRVAEEGWLEYAYDSGQPCPHRGGGKTYKTSVNLICPSDVHYGASGPVFMSSRGCDFLFAWMTKAACPKKLDAQDPTSCTVKFSNSDQVLNLHALHSSSFYTVKRAESTYEINICGAVTNGSCGRGDATICNVKNGSNPVVLGTTKNMNLEWEEERLILFYKQEGHSVEIELYCDRSRTTPHIYFVSSNESTTIFSLKTFAVCAPKPPECVVEDDDGNVFDLRPLYKSQGNWEVLDTRRENKNDMYHINICGEVNEGTFYHCPLGPAFACQTSVGREASYNLGFIASHPYVNKDGSITVLYTGGDTCKNGQHTRSTRINLVCNPVEHHPMLVEETETCEYVFNWLTPVACPRHVRKGSACQVVDPLYENLYDLNPLRNENKDYNITDGEHNYLVNLCGPLVTSCKGGTSGICQIKGDEEYSAGLATSNVTFNDGTLTMNFANGSGGCEGDNTRSTQIIFLCDQEENGRDGPHFLHETSCTYYFLWRTRHACPPFRVVDCSVFTSDGMVYDLNELSSPNMNEEYFNPGDSRKFVLNVCRSIVHSKSSRCPYNAAACVIDLKHENKSVNIGEVHSGPYLEDGNLKLKYTGGEFCGNSSKRYETVIEFKCDKDELYPYPQLIGEENCKYLFEWKTSVACPVSTETTTTSEINAENCTVSNSYTGYNFDLNSLKRDTGYEVQDSEGLHLVLNVCAEVSQEKCSKKGAAACSFMHNSETNIVNAGQANANLHFLPGFLFLHYTGGDECSNATKRSTLISFICGAESAKEGPVLIHDDLDRCTYFVNWYTDLACERRINCFVDTWEHRIDLSPLIKASGNYETSNPDNPKEKFYLNVCRPLNPIAGLNCQPGSSACLYSPTLETKILSLGHPDVTPTYIYNDGVQIMYTHGSTCTSNQDYSISSRIHFICDVSAGMGNPVFKNRTHDCQYQFEWRTSLVCEKSVTKPDTGPVCQIKFDAAKANIDLTPLQRKIGYSVKFGNKIYKINICGPVCQESGVCTSDGDSYGLINKSELKWDYDQLKLTYYGGTSCVGALSGHKTTSIYFECDMSAGFGYPVADDLMESLDCLAVFRWKTNITCIEAIYNNGNTDMVLDATEKPAVHNTGTTDIVPGVKERPSITDDNMDNVKNDSGTSNPQKSKVMKPFSATSAVIASVLVISGIVFVAVLILFKSERGQHVVASARRLFGIRGYTNIGQPRSENSTLLGTTSSVRVFRVDDSDDDLLRV</sequence>
<evidence type="ECO:0000256" key="1">
    <source>
        <dbReference type="ARBA" id="ARBA00004308"/>
    </source>
</evidence>
<feature type="signal peptide" evidence="10">
    <location>
        <begin position="1"/>
        <end position="19"/>
    </location>
</feature>
<dbReference type="GO" id="GO:0005537">
    <property type="term" value="F:D-mannose binding"/>
    <property type="evidence" value="ECO:0007669"/>
    <property type="project" value="InterPro"/>
</dbReference>
<dbReference type="GO" id="GO:0000139">
    <property type="term" value="C:Golgi membrane"/>
    <property type="evidence" value="ECO:0007669"/>
    <property type="project" value="UniProtKB-SubCell"/>
</dbReference>
<evidence type="ECO:0000256" key="8">
    <source>
        <dbReference type="SAM" id="MobiDB-lite"/>
    </source>
</evidence>
<evidence type="ECO:0000256" key="5">
    <source>
        <dbReference type="ARBA" id="ARBA00022989"/>
    </source>
</evidence>
<dbReference type="GO" id="GO:0038023">
    <property type="term" value="F:signaling receptor activity"/>
    <property type="evidence" value="ECO:0007669"/>
    <property type="project" value="InterPro"/>
</dbReference>
<keyword evidence="5 9" id="KW-1133">Transmembrane helix</keyword>
<dbReference type="GO" id="GO:0005802">
    <property type="term" value="C:trans-Golgi network"/>
    <property type="evidence" value="ECO:0007669"/>
    <property type="project" value="TreeGrafter"/>
</dbReference>
<evidence type="ECO:0000256" key="6">
    <source>
        <dbReference type="ARBA" id="ARBA00023136"/>
    </source>
</evidence>
<evidence type="ECO:0000313" key="12">
    <source>
        <dbReference type="EMBL" id="KAK8741192.1"/>
    </source>
</evidence>
<keyword evidence="3 9" id="KW-0812">Transmembrane</keyword>
<evidence type="ECO:0000259" key="11">
    <source>
        <dbReference type="PROSITE" id="PS51914"/>
    </source>
</evidence>
<dbReference type="Proteomes" id="UP001445076">
    <property type="component" value="Unassembled WGS sequence"/>
</dbReference>
<evidence type="ECO:0000256" key="9">
    <source>
        <dbReference type="SAM" id="Phobius"/>
    </source>
</evidence>
<evidence type="ECO:0000256" key="4">
    <source>
        <dbReference type="ARBA" id="ARBA00022729"/>
    </source>
</evidence>
<dbReference type="InterPro" id="IPR044865">
    <property type="entry name" value="MRH_dom"/>
</dbReference>
<dbReference type="InterPro" id="IPR000479">
    <property type="entry name" value="CIMR_rpt"/>
</dbReference>